<dbReference type="GO" id="GO:0004553">
    <property type="term" value="F:hydrolase activity, hydrolyzing O-glycosyl compounds"/>
    <property type="evidence" value="ECO:0007669"/>
    <property type="project" value="InterPro"/>
</dbReference>
<name>A0A9Q8RIY0_9LEPT</name>
<dbReference type="Proteomes" id="UP000829829">
    <property type="component" value="Chromosome 1"/>
</dbReference>
<evidence type="ECO:0000256" key="4">
    <source>
        <dbReference type="RuleBase" id="RU361187"/>
    </source>
</evidence>
<organism evidence="5 6">
    <name type="scientific">Leptospira noguchii</name>
    <dbReference type="NCBI Taxonomy" id="28182"/>
    <lineage>
        <taxon>Bacteria</taxon>
        <taxon>Pseudomonadati</taxon>
        <taxon>Spirochaetota</taxon>
        <taxon>Spirochaetia</taxon>
        <taxon>Leptospirales</taxon>
        <taxon>Leptospiraceae</taxon>
        <taxon>Leptospira</taxon>
    </lineage>
</organism>
<dbReference type="Pfam" id="PF04616">
    <property type="entry name" value="Glyco_hydro_43"/>
    <property type="match status" value="1"/>
</dbReference>
<gene>
    <name evidence="5" type="ORF">MAL03_05065</name>
</gene>
<dbReference type="InterPro" id="IPR006710">
    <property type="entry name" value="Glyco_hydro_43"/>
</dbReference>
<dbReference type="Gene3D" id="2.115.10.20">
    <property type="entry name" value="Glycosyl hydrolase domain, family 43"/>
    <property type="match status" value="2"/>
</dbReference>
<evidence type="ECO:0000313" key="6">
    <source>
        <dbReference type="Proteomes" id="UP000829829"/>
    </source>
</evidence>
<keyword evidence="3 4" id="KW-0326">Glycosidase</keyword>
<proteinExistence type="inferred from homology"/>
<comment type="similarity">
    <text evidence="1 4">Belongs to the glycosyl hydrolase 43 family.</text>
</comment>
<evidence type="ECO:0000256" key="3">
    <source>
        <dbReference type="ARBA" id="ARBA00023295"/>
    </source>
</evidence>
<protein>
    <submittedName>
        <fullName evidence="5">Family 43 glycosylhydrolase</fullName>
    </submittedName>
</protein>
<dbReference type="AlphaFoldDB" id="A0A9Q8RIY0"/>
<dbReference type="GO" id="GO:0005975">
    <property type="term" value="P:carbohydrate metabolic process"/>
    <property type="evidence" value="ECO:0007669"/>
    <property type="project" value="InterPro"/>
</dbReference>
<evidence type="ECO:0000256" key="2">
    <source>
        <dbReference type="ARBA" id="ARBA00022801"/>
    </source>
</evidence>
<reference evidence="5" key="1">
    <citation type="submission" date="2022-02" db="EMBL/GenBank/DDBJ databases">
        <title>The genetically variable rfb locus in Leptospira is a mobile cassette and a molecular signature of serovar identity.</title>
        <authorList>
            <person name="Nieves C."/>
            <person name="Vincent A.T."/>
            <person name="Zarantonelli L."/>
            <person name="Picardeau M."/>
            <person name="Veyrier F.J."/>
            <person name="Buschiazzo A."/>
        </authorList>
    </citation>
    <scope>NUCLEOTIDE SEQUENCE</scope>
    <source>
        <strain evidence="5">IP1512017</strain>
    </source>
</reference>
<dbReference type="SUPFAM" id="SSF75005">
    <property type="entry name" value="Arabinanase/levansucrase/invertase"/>
    <property type="match status" value="2"/>
</dbReference>
<sequence>MKTSDFKKIRWKLYPKNPVLESPPFTPLIADPSLLLDTESPDGKFHLFCHTLFGIHRYESEDGFRWDSGRLLFRHTMRPFIYKENNIFYLLYERYTPFQIVFSWFTFWKWNSHIEIRTSKDLKNWSSAKKILEPSLDWHINARYGKSIGNPCLVKIEDKYRLYYSASLSFIPDCGFCEPTYIGVAESDEILGPYKSLKDPLISPDTYNRNLAAGSIKVLKTENGFVGFENCIYQDSNGRSGSSIYLLNSFDGIKWDFLFQEPILSPSSDWMKSHIYAMDIKFHPIIKKWFLYFNARNDWHWSKGKEKIGLLIGEIEQPF</sequence>
<keyword evidence="2 4" id="KW-0378">Hydrolase</keyword>
<dbReference type="RefSeq" id="WP_004419454.1">
    <property type="nucleotide sequence ID" value="NZ_CP091928.1"/>
</dbReference>
<evidence type="ECO:0000256" key="1">
    <source>
        <dbReference type="ARBA" id="ARBA00009865"/>
    </source>
</evidence>
<dbReference type="InterPro" id="IPR023296">
    <property type="entry name" value="Glyco_hydro_beta-prop_sf"/>
</dbReference>
<accession>A0A9Q8RIY0</accession>
<evidence type="ECO:0000313" key="5">
    <source>
        <dbReference type="EMBL" id="UOG57517.1"/>
    </source>
</evidence>
<dbReference type="EMBL" id="CP091957">
    <property type="protein sequence ID" value="UOG57517.1"/>
    <property type="molecule type" value="Genomic_DNA"/>
</dbReference>